<evidence type="ECO:0000313" key="1">
    <source>
        <dbReference type="EMBL" id="BCU82766.1"/>
    </source>
</evidence>
<proteinExistence type="predicted"/>
<evidence type="ECO:0000313" key="2">
    <source>
        <dbReference type="Proteomes" id="UP000677436"/>
    </source>
</evidence>
<accession>A0A8D5UFU9</accession>
<gene>
    <name evidence="1" type="ORF">JIR001_25490</name>
</gene>
<organism evidence="1 2">
    <name type="scientific">Polycladomyces abyssicola</name>
    <dbReference type="NCBI Taxonomy" id="1125966"/>
    <lineage>
        <taxon>Bacteria</taxon>
        <taxon>Bacillati</taxon>
        <taxon>Bacillota</taxon>
        <taxon>Bacilli</taxon>
        <taxon>Bacillales</taxon>
        <taxon>Thermoactinomycetaceae</taxon>
        <taxon>Polycladomyces</taxon>
    </lineage>
</organism>
<dbReference type="EMBL" id="AP024601">
    <property type="protein sequence ID" value="BCU82766.1"/>
    <property type="molecule type" value="Genomic_DNA"/>
</dbReference>
<reference evidence="1" key="1">
    <citation type="journal article" date="2013" name="Int. J. Syst. Evol. Microbiol.">
        <title>Polycladomyces abyssicola gen. nov., sp. nov., a thermophilic filamentous bacterium isolated from hemipelagic sediment.</title>
        <authorList>
            <person name="Tsubouchi T."/>
            <person name="Shimane Y."/>
            <person name="Mori K."/>
            <person name="Usui K."/>
            <person name="Hiraki T."/>
            <person name="Tame A."/>
            <person name="Uematsu K."/>
            <person name="Maruyama T."/>
            <person name="Hatada Y."/>
        </authorList>
    </citation>
    <scope>NUCLEOTIDE SEQUENCE</scope>
    <source>
        <strain evidence="1">JIR-001</strain>
    </source>
</reference>
<keyword evidence="2" id="KW-1185">Reference proteome</keyword>
<sequence>MYGKRFFQKIVNNRETVLVIVRNFVKIGTISAVKQSVDRDRFPAEFIVPSRQRAGEERVPLTLSTLFMK</sequence>
<reference evidence="1" key="2">
    <citation type="journal article" date="2021" name="Microbiol. Resour. Announc.">
        <title>Complete Genome Sequence of Polycladomyces abyssicola JIR-001T, Isolated from Hemipelagic Sediment in Deep Seawater.</title>
        <authorList>
            <person name="Tsubouchi T."/>
            <person name="Kaneko Y."/>
        </authorList>
    </citation>
    <scope>NUCLEOTIDE SEQUENCE</scope>
    <source>
        <strain evidence="1">JIR-001</strain>
    </source>
</reference>
<name>A0A8D5UFU9_9BACL</name>
<dbReference type="KEGG" id="pabs:JIR001_25490"/>
<dbReference type="Proteomes" id="UP000677436">
    <property type="component" value="Chromosome"/>
</dbReference>
<dbReference type="AlphaFoldDB" id="A0A8D5UFU9"/>
<protein>
    <submittedName>
        <fullName evidence="1">Uncharacterized protein</fullName>
    </submittedName>
</protein>